<evidence type="ECO:0000313" key="2">
    <source>
        <dbReference type="Proteomes" id="UP001174909"/>
    </source>
</evidence>
<sequence length="65" mass="7173">GEDSSAYAVQAINRLLKIILEDTKNSPELDSIIKNAGLKKTGEKVIAISDSYLKIPKIHSDVKEY</sequence>
<gene>
    <name evidence="1" type="ORF">GBAR_LOCUS16308</name>
</gene>
<keyword evidence="2" id="KW-1185">Reference proteome</keyword>
<organism evidence="1 2">
    <name type="scientific">Geodia barretti</name>
    <name type="common">Barrett's horny sponge</name>
    <dbReference type="NCBI Taxonomy" id="519541"/>
    <lineage>
        <taxon>Eukaryota</taxon>
        <taxon>Metazoa</taxon>
        <taxon>Porifera</taxon>
        <taxon>Demospongiae</taxon>
        <taxon>Heteroscleromorpha</taxon>
        <taxon>Tetractinellida</taxon>
        <taxon>Astrophorina</taxon>
        <taxon>Geodiidae</taxon>
        <taxon>Geodia</taxon>
    </lineage>
</organism>
<feature type="non-terminal residue" evidence="1">
    <location>
        <position position="1"/>
    </location>
</feature>
<reference evidence="1" key="1">
    <citation type="submission" date="2023-03" db="EMBL/GenBank/DDBJ databases">
        <authorList>
            <person name="Steffen K."/>
            <person name="Cardenas P."/>
        </authorList>
    </citation>
    <scope>NUCLEOTIDE SEQUENCE</scope>
</reference>
<dbReference type="EMBL" id="CASHTH010002350">
    <property type="protein sequence ID" value="CAI8028631.1"/>
    <property type="molecule type" value="Genomic_DNA"/>
</dbReference>
<dbReference type="Proteomes" id="UP001174909">
    <property type="component" value="Unassembled WGS sequence"/>
</dbReference>
<dbReference type="AlphaFoldDB" id="A0AA35WTQ5"/>
<name>A0AA35WTQ5_GEOBA</name>
<accession>A0AA35WTQ5</accession>
<evidence type="ECO:0000313" key="1">
    <source>
        <dbReference type="EMBL" id="CAI8028631.1"/>
    </source>
</evidence>
<protein>
    <submittedName>
        <fullName evidence="1">Uncharacterized protein</fullName>
    </submittedName>
</protein>
<proteinExistence type="predicted"/>
<comment type="caution">
    <text evidence="1">The sequence shown here is derived from an EMBL/GenBank/DDBJ whole genome shotgun (WGS) entry which is preliminary data.</text>
</comment>